<dbReference type="RefSeq" id="WP_121919128.1">
    <property type="nucleotide sequence ID" value="NZ_CP034145.1"/>
</dbReference>
<evidence type="ECO:0000313" key="2">
    <source>
        <dbReference type="EMBL" id="AZH25590.1"/>
    </source>
</evidence>
<sequence length="122" mass="12907">MVLTRRAALSACATMPLAGCLDAFRSGQVGVRVDNRDDRRHAVDVEFLSEGELVAEKRFTVDAGTERAAENVVAAGEYTVDVTLDGAASTSVEFTMQGCTDNTLFVSVSEEAAVEAGVLDEC</sequence>
<dbReference type="InterPro" id="IPR058929">
    <property type="entry name" value="Ig_halo"/>
</dbReference>
<dbReference type="KEGG" id="haer:DU502_09435"/>
<dbReference type="Proteomes" id="UP000277326">
    <property type="component" value="Unassembled WGS sequence"/>
</dbReference>
<reference evidence="2 5" key="2">
    <citation type="submission" date="2018-07" db="EMBL/GenBank/DDBJ databases">
        <title>Genome sequences of Haloplanus aerogenes JCM 16430T.</title>
        <authorList>
            <person name="Kim Y.B."/>
            <person name="Roh S.W."/>
        </authorList>
    </citation>
    <scope>NUCLEOTIDE SEQUENCE [LARGE SCALE GENOMIC DNA]</scope>
    <source>
        <strain evidence="2 5">JCM 16430</strain>
    </source>
</reference>
<evidence type="ECO:0000313" key="4">
    <source>
        <dbReference type="Proteomes" id="UP000277326"/>
    </source>
</evidence>
<dbReference type="EMBL" id="CP034145">
    <property type="protein sequence ID" value="AZH25590.1"/>
    <property type="molecule type" value="Genomic_DNA"/>
</dbReference>
<protein>
    <recommendedName>
        <fullName evidence="1">Ig-like domain-containing protein</fullName>
    </recommendedName>
</protein>
<evidence type="ECO:0000313" key="5">
    <source>
        <dbReference type="Proteomes" id="UP000282007"/>
    </source>
</evidence>
<dbReference type="Pfam" id="PF25942">
    <property type="entry name" value="Ig_halo"/>
    <property type="match status" value="1"/>
</dbReference>
<evidence type="ECO:0000313" key="3">
    <source>
        <dbReference type="EMBL" id="RMB25311.1"/>
    </source>
</evidence>
<accession>A0A3M0DTH4</accession>
<proteinExistence type="predicted"/>
<feature type="domain" description="Ig-like" evidence="1">
    <location>
        <begin position="39"/>
        <end position="115"/>
    </location>
</feature>
<dbReference type="OrthoDB" id="306596at2157"/>
<organism evidence="3 4">
    <name type="scientific">Haloplanus aerogenes</name>
    <dbReference type="NCBI Taxonomy" id="660522"/>
    <lineage>
        <taxon>Archaea</taxon>
        <taxon>Methanobacteriati</taxon>
        <taxon>Methanobacteriota</taxon>
        <taxon>Stenosarchaea group</taxon>
        <taxon>Halobacteria</taxon>
        <taxon>Halobacteriales</taxon>
        <taxon>Haloferacaceae</taxon>
        <taxon>Haloplanus</taxon>
    </lineage>
</organism>
<evidence type="ECO:0000259" key="1">
    <source>
        <dbReference type="Pfam" id="PF25942"/>
    </source>
</evidence>
<name>A0A3M0DTH4_9EURY</name>
<reference evidence="3 4" key="1">
    <citation type="journal article" date="2015" name="Stand. Genomic Sci.">
        <title>Genomic Encyclopedia of Bacterial and Archaeal Type Strains, Phase III: the genomes of soil and plant-associated and newly described type strains.</title>
        <authorList>
            <person name="Whitman W.B."/>
            <person name="Woyke T."/>
            <person name="Klenk H.P."/>
            <person name="Zhou Y."/>
            <person name="Lilburn T.G."/>
            <person name="Beck B.J."/>
            <person name="De Vos P."/>
            <person name="Vandamme P."/>
            <person name="Eisen J.A."/>
            <person name="Garrity G."/>
            <person name="Hugenholtz P."/>
            <person name="Kyrpides N.C."/>
        </authorList>
    </citation>
    <scope>NUCLEOTIDE SEQUENCE [LARGE SCALE GENOMIC DNA]</scope>
    <source>
        <strain evidence="3 4">CGMCC 1.10124</strain>
    </source>
</reference>
<keyword evidence="5" id="KW-1185">Reference proteome</keyword>
<reference evidence="3" key="3">
    <citation type="submission" date="2018-10" db="EMBL/GenBank/DDBJ databases">
        <authorList>
            <person name="Whitman W."/>
            <person name="Huntemann M."/>
            <person name="Clum A."/>
            <person name="Pillay M."/>
            <person name="Palaniappan K."/>
            <person name="Varghese N."/>
            <person name="Mikhailova N."/>
            <person name="Stamatis D."/>
            <person name="Reddy T."/>
            <person name="Daum C."/>
            <person name="Shapiro N."/>
            <person name="Ivanova N."/>
            <person name="Kyrpides N."/>
            <person name="Woyke T."/>
        </authorList>
    </citation>
    <scope>NUCLEOTIDE SEQUENCE</scope>
    <source>
        <strain evidence="3">CGMCC 1.10124</strain>
    </source>
</reference>
<dbReference type="AlphaFoldDB" id="A0A3M0DTH4"/>
<dbReference type="EMBL" id="REFS01000001">
    <property type="protein sequence ID" value="RMB25311.1"/>
    <property type="molecule type" value="Genomic_DNA"/>
</dbReference>
<gene>
    <name evidence="3" type="ORF">ATH50_0397</name>
    <name evidence="2" type="ORF">DU502_09435</name>
</gene>
<dbReference type="Proteomes" id="UP000282007">
    <property type="component" value="Chromosome"/>
</dbReference>
<dbReference type="GeneID" id="38471507"/>